<reference evidence="3" key="1">
    <citation type="submission" date="2018-05" db="EMBL/GenBank/DDBJ databases">
        <authorList>
            <person name="Lanie J.A."/>
            <person name="Ng W.-L."/>
            <person name="Kazmierczak K.M."/>
            <person name="Andrzejewski T.M."/>
            <person name="Davidsen T.M."/>
            <person name="Wayne K.J."/>
            <person name="Tettelin H."/>
            <person name="Glass J.I."/>
            <person name="Rusch D."/>
            <person name="Podicherti R."/>
            <person name="Tsui H.-C.T."/>
            <person name="Winkler M.E."/>
        </authorList>
    </citation>
    <scope>NUCLEOTIDE SEQUENCE</scope>
</reference>
<evidence type="ECO:0000259" key="2">
    <source>
        <dbReference type="Pfam" id="PF07587"/>
    </source>
</evidence>
<dbReference type="PANTHER" id="PTHR35889:SF3">
    <property type="entry name" value="F-BOX DOMAIN-CONTAINING PROTEIN"/>
    <property type="match status" value="1"/>
</dbReference>
<dbReference type="EMBL" id="UINC01014649">
    <property type="protein sequence ID" value="SVA62354.1"/>
    <property type="molecule type" value="Genomic_DNA"/>
</dbReference>
<gene>
    <name evidence="3" type="ORF">METZ01_LOCUS115208</name>
</gene>
<sequence length="697" mass="78433">MIQRLAILWVLLGGPVFAAEFTQADRDWWAFQPVRQAAMPTEGGGWAVNAIDHFIARKLTVHELSPAPAADRRALIRRVCLDLTGLPPAPEQITSFLDDDSPDAYEKLIDRLLASPRYGERQATLWLDLVRYADSDGYKSDHYRPEAWRYRDYVIRSFNTNKPYDRFVREQLAGDEIDPGNRDALIATMFLRHWIYEYNQRDVETQWRDILADVTNVTGDVLLGMGLQCARCHDHKFDPIPQRDYYRIQAFFAPLLPRDSMPVGTVPQRSKFFRKHKAWAAATGDIRRQLDAIEQPALLKNTTGEGFGKFIDKIKTMIRKRPEDRTAYQRQIAELSERQFGVEPAKLPERLMGASKAEWERLRSELKAFEAQKPRPLPQVKFVVSDAGPVAPATRIPKKGDVVEPGFLSILDPGPARITPPQAALQSTGRRTALAWWITDPDNPLMSRVMVNRLWQQHFGRGLAANTSDFGKLGEPPTHPELLDWLAARFVADGWSLKKMHRLIVTSATYRQASANEQSELADPANTWFARASIRRLGAEQVRDGLLAVSGELDLESGGEGVAADESNRRSVYRKVMRNSPNEVMHTFDMPDHISHMPQRNVTTTATQSLLLLNSEWTRQRAAALAKRLAKRHPGNAGAKIVDAHELAFGQAPLPSQLNDALAFLDACGAANKPPGLAALTEYCHVLMNANAFLYVD</sequence>
<protein>
    <recommendedName>
        <fullName evidence="4">DUF1553 domain-containing protein</fullName>
    </recommendedName>
</protein>
<dbReference type="Pfam" id="PF07583">
    <property type="entry name" value="PSCyt2"/>
    <property type="match status" value="1"/>
</dbReference>
<feature type="domain" description="DUF1553" evidence="2">
    <location>
        <begin position="430"/>
        <end position="664"/>
    </location>
</feature>
<dbReference type="AlphaFoldDB" id="A0A381XCA9"/>
<dbReference type="InterPro" id="IPR011444">
    <property type="entry name" value="DUF1549"/>
</dbReference>
<feature type="domain" description="DUF1549" evidence="1">
    <location>
        <begin position="51"/>
        <end position="254"/>
    </location>
</feature>
<dbReference type="PANTHER" id="PTHR35889">
    <property type="entry name" value="CYCLOINULO-OLIGOSACCHARIDE FRUCTANOTRANSFERASE-RELATED"/>
    <property type="match status" value="1"/>
</dbReference>
<proteinExistence type="predicted"/>
<evidence type="ECO:0008006" key="4">
    <source>
        <dbReference type="Google" id="ProtNLM"/>
    </source>
</evidence>
<accession>A0A381XCA9</accession>
<evidence type="ECO:0000259" key="1">
    <source>
        <dbReference type="Pfam" id="PF07583"/>
    </source>
</evidence>
<evidence type="ECO:0000313" key="3">
    <source>
        <dbReference type="EMBL" id="SVA62354.1"/>
    </source>
</evidence>
<name>A0A381XCA9_9ZZZZ</name>
<organism evidence="3">
    <name type="scientific">marine metagenome</name>
    <dbReference type="NCBI Taxonomy" id="408172"/>
    <lineage>
        <taxon>unclassified sequences</taxon>
        <taxon>metagenomes</taxon>
        <taxon>ecological metagenomes</taxon>
    </lineage>
</organism>
<dbReference type="InterPro" id="IPR022655">
    <property type="entry name" value="DUF1553"/>
</dbReference>
<dbReference type="Pfam" id="PF07587">
    <property type="entry name" value="PSD1"/>
    <property type="match status" value="1"/>
</dbReference>